<keyword evidence="1" id="KW-0732">Signal</keyword>
<evidence type="ECO:0000313" key="3">
    <source>
        <dbReference type="EMBL" id="MFD2181444.1"/>
    </source>
</evidence>
<gene>
    <name evidence="3" type="ORF">ACFSOX_04710</name>
</gene>
<dbReference type="EMBL" id="JBHUIW010000003">
    <property type="protein sequence ID" value="MFD2181444.1"/>
    <property type="molecule type" value="Genomic_DNA"/>
</dbReference>
<feature type="chain" id="PRO_5045536942" evidence="1">
    <location>
        <begin position="21"/>
        <end position="91"/>
    </location>
</feature>
<name>A0ABW5AHR5_9BRAD</name>
<reference evidence="4" key="1">
    <citation type="journal article" date="2019" name="Int. J. Syst. Evol. Microbiol.">
        <title>The Global Catalogue of Microorganisms (GCM) 10K type strain sequencing project: providing services to taxonomists for standard genome sequencing and annotation.</title>
        <authorList>
            <consortium name="The Broad Institute Genomics Platform"/>
            <consortium name="The Broad Institute Genome Sequencing Center for Infectious Disease"/>
            <person name="Wu L."/>
            <person name="Ma J."/>
        </authorList>
    </citation>
    <scope>NUCLEOTIDE SEQUENCE [LARGE SCALE GENOMIC DNA]</scope>
    <source>
        <strain evidence="4">CGMCC 1.6774</strain>
    </source>
</reference>
<proteinExistence type="predicted"/>
<dbReference type="RefSeq" id="WP_378476626.1">
    <property type="nucleotide sequence ID" value="NZ_JBHUIW010000003.1"/>
</dbReference>
<feature type="signal peptide" evidence="1">
    <location>
        <begin position="1"/>
        <end position="20"/>
    </location>
</feature>
<dbReference type="Pfam" id="PF13670">
    <property type="entry name" value="PepSY_2"/>
    <property type="match status" value="1"/>
</dbReference>
<evidence type="ECO:0000259" key="2">
    <source>
        <dbReference type="Pfam" id="PF13670"/>
    </source>
</evidence>
<evidence type="ECO:0000313" key="4">
    <source>
        <dbReference type="Proteomes" id="UP001597314"/>
    </source>
</evidence>
<feature type="domain" description="PepSY" evidence="2">
    <location>
        <begin position="8"/>
        <end position="88"/>
    </location>
</feature>
<dbReference type="Proteomes" id="UP001597314">
    <property type="component" value="Unassembled WGS sequence"/>
</dbReference>
<protein>
    <submittedName>
        <fullName evidence="3">PepSY domain-containing protein</fullName>
    </submittedName>
</protein>
<dbReference type="InterPro" id="IPR025711">
    <property type="entry name" value="PepSY"/>
</dbReference>
<keyword evidence="4" id="KW-1185">Reference proteome</keyword>
<accession>A0ABW5AHR5</accession>
<evidence type="ECO:0000256" key="1">
    <source>
        <dbReference type="SAM" id="SignalP"/>
    </source>
</evidence>
<comment type="caution">
    <text evidence="3">The sequence shown here is derived from an EMBL/GenBank/DDBJ whole genome shotgun (WGS) entry which is preliminary data.</text>
</comment>
<organism evidence="3 4">
    <name type="scientific">Rhodoplanes azumiensis</name>
    <dbReference type="NCBI Taxonomy" id="1897628"/>
    <lineage>
        <taxon>Bacteria</taxon>
        <taxon>Pseudomonadati</taxon>
        <taxon>Pseudomonadota</taxon>
        <taxon>Alphaproteobacteria</taxon>
        <taxon>Hyphomicrobiales</taxon>
        <taxon>Nitrobacteraceae</taxon>
        <taxon>Rhodoplanes</taxon>
    </lineage>
</organism>
<sequence>MIRRACLVVSIVSAAGGAHAWAGPACTTASVDRWIPAEAMRRRIEGDGYRVGVFKTTEGRCYEIYGRDKDGRRVEIYFDPVSGAIVKSSVR</sequence>